<dbReference type="Proteomes" id="UP000020077">
    <property type="component" value="Unassembled WGS sequence"/>
</dbReference>
<dbReference type="Pfam" id="PF00353">
    <property type="entry name" value="HemolysinCabind"/>
    <property type="match status" value="2"/>
</dbReference>
<accession>A0A080LYE5</accession>
<dbReference type="InterPro" id="IPR011049">
    <property type="entry name" value="Serralysin-like_metalloprot_C"/>
</dbReference>
<dbReference type="EMBL" id="JDVG02000166">
    <property type="protein sequence ID" value="KFB73756.1"/>
    <property type="molecule type" value="Genomic_DNA"/>
</dbReference>
<gene>
    <name evidence="3" type="primary">hlyA</name>
    <name evidence="3" type="ORF">AW09_000982</name>
</gene>
<dbReference type="PANTHER" id="PTHR38340:SF1">
    <property type="entry name" value="S-LAYER PROTEIN"/>
    <property type="match status" value="1"/>
</dbReference>
<organism evidence="3 4">
    <name type="scientific">Candidatus Accumulibacter phosphatis</name>
    <dbReference type="NCBI Taxonomy" id="327160"/>
    <lineage>
        <taxon>Bacteria</taxon>
        <taxon>Pseudomonadati</taxon>
        <taxon>Pseudomonadota</taxon>
        <taxon>Betaproteobacteria</taxon>
        <taxon>Candidatus Accumulibacter</taxon>
    </lineage>
</organism>
<name>A0A080LYE5_9PROT</name>
<protein>
    <submittedName>
        <fullName evidence="3">Hemolysin, chromosomal</fullName>
    </submittedName>
</protein>
<evidence type="ECO:0000256" key="2">
    <source>
        <dbReference type="ARBA" id="ARBA00022525"/>
    </source>
</evidence>
<dbReference type="GO" id="GO:0005576">
    <property type="term" value="C:extracellular region"/>
    <property type="evidence" value="ECO:0007669"/>
    <property type="project" value="UniProtKB-SubCell"/>
</dbReference>
<dbReference type="SUPFAM" id="SSF51120">
    <property type="entry name" value="beta-Roll"/>
    <property type="match status" value="2"/>
</dbReference>
<keyword evidence="2" id="KW-0964">Secreted</keyword>
<dbReference type="InterPro" id="IPR050557">
    <property type="entry name" value="RTX_toxin/Mannuronan_C5-epim"/>
</dbReference>
<dbReference type="PRINTS" id="PR00313">
    <property type="entry name" value="CABNDNGRPT"/>
</dbReference>
<proteinExistence type="predicted"/>
<comment type="subcellular location">
    <subcellularLocation>
        <location evidence="1">Secreted</location>
    </subcellularLocation>
</comment>
<dbReference type="PANTHER" id="PTHR38340">
    <property type="entry name" value="S-LAYER PROTEIN"/>
    <property type="match status" value="1"/>
</dbReference>
<reference evidence="3 4" key="1">
    <citation type="submission" date="2014-02" db="EMBL/GenBank/DDBJ databases">
        <title>Expanding our view of genomic diversity in Candidatus Accumulibacter clades.</title>
        <authorList>
            <person name="Skennerton C.T."/>
            <person name="Barr J.J."/>
            <person name="Slater F.R."/>
            <person name="Bond P.L."/>
            <person name="Tyson G.W."/>
        </authorList>
    </citation>
    <scope>NUCLEOTIDE SEQUENCE [LARGE SCALE GENOMIC DNA]</scope>
    <source>
        <strain evidence="4">BA-91</strain>
    </source>
</reference>
<dbReference type="InterPro" id="IPR018511">
    <property type="entry name" value="Hemolysin-typ_Ca-bd_CS"/>
</dbReference>
<dbReference type="PROSITE" id="PS00330">
    <property type="entry name" value="HEMOLYSIN_CALCIUM"/>
    <property type="match status" value="2"/>
</dbReference>
<dbReference type="AlphaFoldDB" id="A0A080LYE5"/>
<dbReference type="InterPro" id="IPR001343">
    <property type="entry name" value="Hemolysn_Ca-bd"/>
</dbReference>
<evidence type="ECO:0000313" key="3">
    <source>
        <dbReference type="EMBL" id="KFB73756.1"/>
    </source>
</evidence>
<evidence type="ECO:0000313" key="4">
    <source>
        <dbReference type="Proteomes" id="UP000020077"/>
    </source>
</evidence>
<sequence>MAENADQGNDSVYGYGSEHTLAANVENLYLAVTGAATLTGNELANSLRGNAGDDRLIGLDGKDTLNGGLGKDILEGGAGNDALTDSSGSTLFNGEAGNDILSGGADAEFYLGGAGNDMLRTGAGNDVIVFNRGDGRDTLVASDSGQGVLSLGGGIAYSDLSFSQSNGDLVVTIGSGDQITFKDWYAAGSNPSIRSVLRLQVIAEAMADFDAGGSDPLRDQKVETFDFAGLVDAFDAARSAAPTLTHWALSDALTRFQLAGSDSAALGGDLAYQYGRNGSLTGIGVTPASGVLADPAFGNSAQALTPLVGLQIGTQRLA</sequence>
<evidence type="ECO:0000256" key="1">
    <source>
        <dbReference type="ARBA" id="ARBA00004613"/>
    </source>
</evidence>
<comment type="caution">
    <text evidence="3">The sequence shown here is derived from an EMBL/GenBank/DDBJ whole genome shotgun (WGS) entry which is preliminary data.</text>
</comment>
<dbReference type="GO" id="GO:0005509">
    <property type="term" value="F:calcium ion binding"/>
    <property type="evidence" value="ECO:0007669"/>
    <property type="project" value="InterPro"/>
</dbReference>
<dbReference type="Gene3D" id="2.150.10.10">
    <property type="entry name" value="Serralysin-like metalloprotease, C-terminal"/>
    <property type="match status" value="2"/>
</dbReference>